<feature type="transmembrane region" description="Helical" evidence="1">
    <location>
        <begin position="141"/>
        <end position="162"/>
    </location>
</feature>
<dbReference type="STRING" id="37658.SAMN05661086_03612"/>
<feature type="transmembrane region" description="Helical" evidence="1">
    <location>
        <begin position="62"/>
        <end position="83"/>
    </location>
</feature>
<accession>A0A1I6LW24</accession>
<evidence type="ECO:0000313" key="3">
    <source>
        <dbReference type="Proteomes" id="UP000199659"/>
    </source>
</evidence>
<feature type="transmembrane region" description="Helical" evidence="1">
    <location>
        <begin position="207"/>
        <end position="225"/>
    </location>
</feature>
<feature type="transmembrane region" description="Helical" evidence="1">
    <location>
        <begin position="231"/>
        <end position="250"/>
    </location>
</feature>
<feature type="transmembrane region" description="Helical" evidence="1">
    <location>
        <begin position="29"/>
        <end position="50"/>
    </location>
</feature>
<dbReference type="OrthoDB" id="9788195at2"/>
<dbReference type="RefSeq" id="WP_092564172.1">
    <property type="nucleotide sequence ID" value="NZ_FOYZ01000022.1"/>
</dbReference>
<evidence type="ECO:0000313" key="2">
    <source>
        <dbReference type="EMBL" id="SFS07600.1"/>
    </source>
</evidence>
<dbReference type="PANTHER" id="PTHR36833:SF1">
    <property type="entry name" value="INTEGRAL MEMBRANE TRANSPORT PROTEIN"/>
    <property type="match status" value="1"/>
</dbReference>
<feature type="transmembrane region" description="Helical" evidence="1">
    <location>
        <begin position="168"/>
        <end position="187"/>
    </location>
</feature>
<keyword evidence="1" id="KW-0812">Transmembrane</keyword>
<protein>
    <submittedName>
        <fullName evidence="2">ABC-2 type transport system permease protein</fullName>
    </submittedName>
</protein>
<sequence length="265" mass="31116">MKKFKFYMRIYIKILVQDIKSKMSYREDFFISVIGIIFTNLAGFISFGIIFENFPSLGGWNYYEMLFFYGFSLVAITPMQCLFDNNWNLRGYIYTGDFIKYCFRPLNLFFYYISEIFDIKGLGQLVFGVIMLQYSWIHLELGFDFITVIELLICLPTASLFMIAIMNLAAATNFFILNSGYVMVTVFKFTDYVRYPNNIYNNVIKNFFRYIVPIAFVSYFPSRVFLTPDDIPPIVYVSPILGMLFFYISYRAWMFGASRYAGTGS</sequence>
<keyword evidence="1" id="KW-0472">Membrane</keyword>
<dbReference type="AlphaFoldDB" id="A0A1I6LW24"/>
<dbReference type="Pfam" id="PF06182">
    <property type="entry name" value="ABC2_membrane_6"/>
    <property type="match status" value="1"/>
</dbReference>
<proteinExistence type="predicted"/>
<dbReference type="PANTHER" id="PTHR36833">
    <property type="entry name" value="SLR0610 PROTEIN-RELATED"/>
    <property type="match status" value="1"/>
</dbReference>
<dbReference type="Proteomes" id="UP000199659">
    <property type="component" value="Unassembled WGS sequence"/>
</dbReference>
<evidence type="ECO:0000256" key="1">
    <source>
        <dbReference type="SAM" id="Phobius"/>
    </source>
</evidence>
<keyword evidence="1" id="KW-1133">Transmembrane helix</keyword>
<dbReference type="EMBL" id="FOYZ01000022">
    <property type="protein sequence ID" value="SFS07600.1"/>
    <property type="molecule type" value="Genomic_DNA"/>
</dbReference>
<organism evidence="2 3">
    <name type="scientific">Anaeromicropila populeti</name>
    <dbReference type="NCBI Taxonomy" id="37658"/>
    <lineage>
        <taxon>Bacteria</taxon>
        <taxon>Bacillati</taxon>
        <taxon>Bacillota</taxon>
        <taxon>Clostridia</taxon>
        <taxon>Lachnospirales</taxon>
        <taxon>Lachnospiraceae</taxon>
        <taxon>Anaeromicropila</taxon>
    </lineage>
</organism>
<gene>
    <name evidence="2" type="ORF">SAMN05661086_03612</name>
</gene>
<keyword evidence="3" id="KW-1185">Reference proteome</keyword>
<reference evidence="2 3" key="1">
    <citation type="submission" date="2016-10" db="EMBL/GenBank/DDBJ databases">
        <authorList>
            <person name="de Groot N.N."/>
        </authorList>
    </citation>
    <scope>NUCLEOTIDE SEQUENCE [LARGE SCALE GENOMIC DNA]</scope>
    <source>
        <strain evidence="2 3">743A</strain>
    </source>
</reference>
<dbReference type="InterPro" id="IPR010390">
    <property type="entry name" value="ABC-2_transporter-like"/>
</dbReference>
<name>A0A1I6LW24_9FIRM</name>